<protein>
    <submittedName>
        <fullName evidence="1">Uncharacterized protein</fullName>
    </submittedName>
</protein>
<feature type="non-terminal residue" evidence="1">
    <location>
        <position position="96"/>
    </location>
</feature>
<organism evidence="1 2">
    <name type="scientific">Novilysobacter selenitireducens</name>
    <dbReference type="NCBI Taxonomy" id="2872639"/>
    <lineage>
        <taxon>Bacteria</taxon>
        <taxon>Pseudomonadati</taxon>
        <taxon>Pseudomonadota</taxon>
        <taxon>Gammaproteobacteria</taxon>
        <taxon>Lysobacterales</taxon>
        <taxon>Lysobacteraceae</taxon>
        <taxon>Novilysobacter</taxon>
    </lineage>
</organism>
<keyword evidence="2" id="KW-1185">Reference proteome</keyword>
<accession>A0ABS7TA02</accession>
<dbReference type="Proteomes" id="UP001430954">
    <property type="component" value="Unassembled WGS sequence"/>
</dbReference>
<evidence type="ECO:0000313" key="1">
    <source>
        <dbReference type="EMBL" id="MBZ4040720.1"/>
    </source>
</evidence>
<sequence>SLGDDEYQYVRMAAQMLLGATRQSEESNSWYWQLVPHIDALPQSVKEANIAHAMAFNRVYKSLGDWRASKRLLEFALAKLQNMHGHLHEDSISATG</sequence>
<reference evidence="1 2" key="1">
    <citation type="submission" date="2021-09" db="EMBL/GenBank/DDBJ databases">
        <title>Lysobacter sp. 13A isolated from the river sediment.</title>
        <authorList>
            <person name="Liu H."/>
            <person name="Li S."/>
            <person name="Mao S."/>
        </authorList>
    </citation>
    <scope>NUCLEOTIDE SEQUENCE [LARGE SCALE GENOMIC DNA]</scope>
    <source>
        <strain evidence="1 2">13A</strain>
    </source>
</reference>
<name>A0ABS7TA02_9GAMM</name>
<evidence type="ECO:0000313" key="2">
    <source>
        <dbReference type="Proteomes" id="UP001430954"/>
    </source>
</evidence>
<gene>
    <name evidence="1" type="ORF">K6753_14420</name>
</gene>
<dbReference type="RefSeq" id="WP_223677171.1">
    <property type="nucleotide sequence ID" value="NZ_JAINZW010000040.1"/>
</dbReference>
<dbReference type="EMBL" id="JAINZW010000040">
    <property type="protein sequence ID" value="MBZ4040720.1"/>
    <property type="molecule type" value="Genomic_DNA"/>
</dbReference>
<proteinExistence type="predicted"/>
<feature type="non-terminal residue" evidence="1">
    <location>
        <position position="1"/>
    </location>
</feature>
<comment type="caution">
    <text evidence="1">The sequence shown here is derived from an EMBL/GenBank/DDBJ whole genome shotgun (WGS) entry which is preliminary data.</text>
</comment>